<accession>A0ABQ6CEC4</accession>
<reference evidence="2" key="1">
    <citation type="journal article" date="2019" name="Int. J. Syst. Evol. Microbiol.">
        <title>The Global Catalogue of Microorganisms (GCM) 10K type strain sequencing project: providing services to taxonomists for standard genome sequencing and annotation.</title>
        <authorList>
            <consortium name="The Broad Institute Genomics Platform"/>
            <consortium name="The Broad Institute Genome Sequencing Center for Infectious Disease"/>
            <person name="Wu L."/>
            <person name="Ma J."/>
        </authorList>
    </citation>
    <scope>NUCLEOTIDE SEQUENCE [LARGE SCALE GENOMIC DNA]</scope>
    <source>
        <strain evidence="2">NBRC 101365</strain>
    </source>
</reference>
<gene>
    <name evidence="1" type="ORF">GCM10007874_10240</name>
</gene>
<proteinExistence type="predicted"/>
<evidence type="ECO:0000313" key="2">
    <source>
        <dbReference type="Proteomes" id="UP001156882"/>
    </source>
</evidence>
<dbReference type="EMBL" id="BSPC01000007">
    <property type="protein sequence ID" value="GLS18008.1"/>
    <property type="molecule type" value="Genomic_DNA"/>
</dbReference>
<keyword evidence="2" id="KW-1185">Reference proteome</keyword>
<name>A0ABQ6CEC4_9HYPH</name>
<sequence length="94" mass="9875">MPKTSSQTDLLLRKGTLALKAIGGALDSVAHALSPTTGPNAAGAFLDGAELSLKRAISLIAEADDLAPHKRLDDDHACPMTEALNCVEHRMNRS</sequence>
<protein>
    <submittedName>
        <fullName evidence="1">Uncharacterized protein</fullName>
    </submittedName>
</protein>
<dbReference type="Proteomes" id="UP001156882">
    <property type="component" value="Unassembled WGS sequence"/>
</dbReference>
<organism evidence="1 2">
    <name type="scientific">Labrys miyagiensis</name>
    <dbReference type="NCBI Taxonomy" id="346912"/>
    <lineage>
        <taxon>Bacteria</taxon>
        <taxon>Pseudomonadati</taxon>
        <taxon>Pseudomonadota</taxon>
        <taxon>Alphaproteobacteria</taxon>
        <taxon>Hyphomicrobiales</taxon>
        <taxon>Xanthobacteraceae</taxon>
        <taxon>Labrys</taxon>
    </lineage>
</organism>
<comment type="caution">
    <text evidence="1">The sequence shown here is derived from an EMBL/GenBank/DDBJ whole genome shotgun (WGS) entry which is preliminary data.</text>
</comment>
<dbReference type="RefSeq" id="WP_284310836.1">
    <property type="nucleotide sequence ID" value="NZ_BSPC01000007.1"/>
</dbReference>
<evidence type="ECO:0000313" key="1">
    <source>
        <dbReference type="EMBL" id="GLS18008.1"/>
    </source>
</evidence>